<gene>
    <name evidence="3" type="ORF">Syun_025466</name>
</gene>
<dbReference type="PANTHER" id="PTHR47423">
    <property type="entry name" value="G-PATCH DOMAIN CONTAINING PROTEIN"/>
    <property type="match status" value="1"/>
</dbReference>
<feature type="domain" description="G-patch" evidence="2">
    <location>
        <begin position="683"/>
        <end position="729"/>
    </location>
</feature>
<feature type="compositionally biased region" description="Basic residues" evidence="1">
    <location>
        <begin position="327"/>
        <end position="339"/>
    </location>
</feature>
<feature type="compositionally biased region" description="Polar residues" evidence="1">
    <location>
        <begin position="523"/>
        <end position="534"/>
    </location>
</feature>
<feature type="region of interest" description="Disordered" evidence="1">
    <location>
        <begin position="219"/>
        <end position="265"/>
    </location>
</feature>
<dbReference type="Gene3D" id="3.30.1370.50">
    <property type="entry name" value="R3H-like domain"/>
    <property type="match status" value="1"/>
</dbReference>
<evidence type="ECO:0000259" key="2">
    <source>
        <dbReference type="PROSITE" id="PS50174"/>
    </source>
</evidence>
<comment type="caution">
    <text evidence="3">The sequence shown here is derived from an EMBL/GenBank/DDBJ whole genome shotgun (WGS) entry which is preliminary data.</text>
</comment>
<feature type="region of interest" description="Disordered" evidence="1">
    <location>
        <begin position="506"/>
        <end position="560"/>
    </location>
</feature>
<evidence type="ECO:0000313" key="3">
    <source>
        <dbReference type="EMBL" id="KAK9098421.1"/>
    </source>
</evidence>
<dbReference type="Pfam" id="PF01585">
    <property type="entry name" value="G-patch"/>
    <property type="match status" value="2"/>
</dbReference>
<dbReference type="EMBL" id="JBBNAF010000011">
    <property type="protein sequence ID" value="KAK9098421.1"/>
    <property type="molecule type" value="Genomic_DNA"/>
</dbReference>
<feature type="compositionally biased region" description="Acidic residues" evidence="1">
    <location>
        <begin position="219"/>
        <end position="238"/>
    </location>
</feature>
<evidence type="ECO:0000313" key="4">
    <source>
        <dbReference type="Proteomes" id="UP001420932"/>
    </source>
</evidence>
<feature type="compositionally biased region" description="Low complexity" evidence="1">
    <location>
        <begin position="299"/>
        <end position="309"/>
    </location>
</feature>
<evidence type="ECO:0000256" key="1">
    <source>
        <dbReference type="SAM" id="MobiDB-lite"/>
    </source>
</evidence>
<sequence>MGGGKKKFTKPKSRAIFIDGGLLSDWTNPSTPSSSNRVKKNKKKNGRETLTPNSGKSSRSAFGYNYSVPEESQEALLNCGGVGFKEGSPIVLVGSKETPIVAYVDGTSSSNAVDSASWDFSYDYGSSVVLGESSHRGLGFSDEEMTPSNNRFLSSMEERGAGFNLSSTDKEMHVEMSSGTGKCVRRGIRKNVMVRDLPMERNSGFLSIGGLKLYTEDISDGESDDIMDDDGDSSDEESSGASEQSDLDGSTDSSNSDISDSGSDIDDEVAEDYLAGIGGHNEITNAKWLAEQDLDVSNEDSSSSSTSDENNSKMRGIALMNASKNYGMKKRKEKKRGVARSKEENVSVNAGSPMDDNILYAKDPRTVYGKKKYAAHFPKSWPEGQKRNTFRKMRGEKKKHRKEAIAIKRRERMLRRGVDLEEINSKLQQVVLDELDVWAFQPMDSRDCSQVRRLASIYRLQSGCQGSGKKRFVTVARTPYTGMPSSGDGLRLDKLLGLDGEDDEYVSHKDQKKTRGGLKLGSSRLSIPEQSASSKLRKGRANSMNSGEASSSKRQGSKKGSVYAHQPMTFVCSGILQDDSVQQNINPIENSDSCCDNAVVGSLKVGEFEMHTKGFGSKMMAKMGFVEGGGLGKDGQGIVTPIEAIKRPKSLGLGVEFSKSNESAKSESAKSESPSVGNFEKHTKGFGSKMMEKMGFVAGMGLGRDLQGIVEPLVATRLSKSRGLGAKDTK</sequence>
<dbReference type="InterPro" id="IPR001374">
    <property type="entry name" value="R3H_dom"/>
</dbReference>
<reference evidence="3 4" key="1">
    <citation type="submission" date="2024-01" db="EMBL/GenBank/DDBJ databases">
        <title>Genome assemblies of Stephania.</title>
        <authorList>
            <person name="Yang L."/>
        </authorList>
    </citation>
    <scope>NUCLEOTIDE SEQUENCE [LARGE SCALE GENOMIC DNA]</scope>
    <source>
        <strain evidence="3">YNDBR</strain>
        <tissue evidence="3">Leaf</tissue>
    </source>
</reference>
<name>A0AAP0ERQ2_9MAGN</name>
<dbReference type="Pfam" id="PF01424">
    <property type="entry name" value="R3H"/>
    <property type="match status" value="1"/>
</dbReference>
<feature type="compositionally biased region" description="Low complexity" evidence="1">
    <location>
        <begin position="550"/>
        <end position="560"/>
    </location>
</feature>
<feature type="domain" description="G-patch" evidence="2">
    <location>
        <begin position="612"/>
        <end position="658"/>
    </location>
</feature>
<dbReference type="Proteomes" id="UP001420932">
    <property type="component" value="Unassembled WGS sequence"/>
</dbReference>
<feature type="compositionally biased region" description="Polar residues" evidence="1">
    <location>
        <begin position="25"/>
        <end position="36"/>
    </location>
</feature>
<dbReference type="InterPro" id="IPR000467">
    <property type="entry name" value="G_patch_dom"/>
</dbReference>
<dbReference type="InterPro" id="IPR034082">
    <property type="entry name" value="R3H_G-patch"/>
</dbReference>
<proteinExistence type="predicted"/>
<keyword evidence="4" id="KW-1185">Reference proteome</keyword>
<protein>
    <recommendedName>
        <fullName evidence="2">G-patch domain-containing protein</fullName>
    </recommendedName>
</protein>
<feature type="compositionally biased region" description="Low complexity" evidence="1">
    <location>
        <begin position="239"/>
        <end position="262"/>
    </location>
</feature>
<accession>A0AAP0ERQ2</accession>
<dbReference type="SMART" id="SM00443">
    <property type="entry name" value="G_patch"/>
    <property type="match status" value="2"/>
</dbReference>
<feature type="region of interest" description="Disordered" evidence="1">
    <location>
        <begin position="661"/>
        <end position="683"/>
    </location>
</feature>
<feature type="compositionally biased region" description="Polar residues" evidence="1">
    <location>
        <begin position="48"/>
        <end position="60"/>
    </location>
</feature>
<feature type="region of interest" description="Disordered" evidence="1">
    <location>
        <begin position="295"/>
        <end position="314"/>
    </location>
</feature>
<dbReference type="InterPro" id="IPR036867">
    <property type="entry name" value="R3H_dom_sf"/>
</dbReference>
<dbReference type="CDD" id="cd02646">
    <property type="entry name" value="R3H_G-patch"/>
    <property type="match status" value="1"/>
</dbReference>
<feature type="region of interest" description="Disordered" evidence="1">
    <location>
        <begin position="327"/>
        <end position="350"/>
    </location>
</feature>
<dbReference type="GO" id="GO:0003676">
    <property type="term" value="F:nucleic acid binding"/>
    <property type="evidence" value="ECO:0007669"/>
    <property type="project" value="InterPro"/>
</dbReference>
<dbReference type="AlphaFoldDB" id="A0AAP0ERQ2"/>
<feature type="region of interest" description="Disordered" evidence="1">
    <location>
        <begin position="24"/>
        <end position="62"/>
    </location>
</feature>
<dbReference type="PROSITE" id="PS50174">
    <property type="entry name" value="G_PATCH"/>
    <property type="match status" value="2"/>
</dbReference>
<organism evidence="3 4">
    <name type="scientific">Stephania yunnanensis</name>
    <dbReference type="NCBI Taxonomy" id="152371"/>
    <lineage>
        <taxon>Eukaryota</taxon>
        <taxon>Viridiplantae</taxon>
        <taxon>Streptophyta</taxon>
        <taxon>Embryophyta</taxon>
        <taxon>Tracheophyta</taxon>
        <taxon>Spermatophyta</taxon>
        <taxon>Magnoliopsida</taxon>
        <taxon>Ranunculales</taxon>
        <taxon>Menispermaceae</taxon>
        <taxon>Menispermoideae</taxon>
        <taxon>Cissampelideae</taxon>
        <taxon>Stephania</taxon>
    </lineage>
</organism>
<dbReference type="PANTHER" id="PTHR47423:SF2">
    <property type="entry name" value="PROTEIN SQS1"/>
    <property type="match status" value="1"/>
</dbReference>